<reference evidence="1 2" key="2">
    <citation type="journal article" date="2009" name="PLoS ONE">
        <title>An integrated genetic and cytogenetic map of the cucumber genome.</title>
        <authorList>
            <person name="Ren Y."/>
            <person name="Zhang Z."/>
            <person name="Liu J."/>
            <person name="Staub J.E."/>
            <person name="Han Y."/>
            <person name="Cheng Z."/>
            <person name="Li X."/>
            <person name="Lu J."/>
            <person name="Miao H."/>
            <person name="Kang H."/>
            <person name="Xie B."/>
            <person name="Gu X."/>
            <person name="Wang X."/>
            <person name="Du Y."/>
            <person name="Jin W."/>
            <person name="Huang S."/>
        </authorList>
    </citation>
    <scope>NUCLEOTIDE SEQUENCE [LARGE SCALE GENOMIC DNA]</scope>
    <source>
        <strain evidence="2">cv. 9930</strain>
    </source>
</reference>
<dbReference type="EMBL" id="CM002922">
    <property type="protein sequence ID" value="KGN66842.1"/>
    <property type="molecule type" value="Genomic_DNA"/>
</dbReference>
<reference evidence="1 2" key="1">
    <citation type="journal article" date="2009" name="Nat. Genet.">
        <title>The genome of the cucumber, Cucumis sativus L.</title>
        <authorList>
            <person name="Huang S."/>
            <person name="Li R."/>
            <person name="Zhang Z."/>
            <person name="Li L."/>
            <person name="Gu X."/>
            <person name="Fan W."/>
            <person name="Lucas W.J."/>
            <person name="Wang X."/>
            <person name="Xie B."/>
            <person name="Ni P."/>
            <person name="Ren Y."/>
            <person name="Zhu H."/>
            <person name="Li J."/>
            <person name="Lin K."/>
            <person name="Jin W."/>
            <person name="Fei Z."/>
            <person name="Li G."/>
            <person name="Staub J."/>
            <person name="Kilian A."/>
            <person name="van der Vossen E.A."/>
            <person name="Wu Y."/>
            <person name="Guo J."/>
            <person name="He J."/>
            <person name="Jia Z."/>
            <person name="Ren Y."/>
            <person name="Tian G."/>
            <person name="Lu Y."/>
            <person name="Ruan J."/>
            <person name="Qian W."/>
            <person name="Wang M."/>
            <person name="Huang Q."/>
            <person name="Li B."/>
            <person name="Xuan Z."/>
            <person name="Cao J."/>
            <person name="Asan"/>
            <person name="Wu Z."/>
            <person name="Zhang J."/>
            <person name="Cai Q."/>
            <person name="Bai Y."/>
            <person name="Zhao B."/>
            <person name="Han Y."/>
            <person name="Li Y."/>
            <person name="Li X."/>
            <person name="Wang S."/>
            <person name="Shi Q."/>
            <person name="Liu S."/>
            <person name="Cho W.K."/>
            <person name="Kim J.Y."/>
            <person name="Xu Y."/>
            <person name="Heller-Uszynska K."/>
            <person name="Miao H."/>
            <person name="Cheng Z."/>
            <person name="Zhang S."/>
            <person name="Wu J."/>
            <person name="Yang Y."/>
            <person name="Kang H."/>
            <person name="Li M."/>
            <person name="Liang H."/>
            <person name="Ren X."/>
            <person name="Shi Z."/>
            <person name="Wen M."/>
            <person name="Jian M."/>
            <person name="Yang H."/>
            <person name="Zhang G."/>
            <person name="Yang Z."/>
            <person name="Chen R."/>
            <person name="Liu S."/>
            <person name="Li J."/>
            <person name="Ma L."/>
            <person name="Liu H."/>
            <person name="Zhou Y."/>
            <person name="Zhao J."/>
            <person name="Fang X."/>
            <person name="Li G."/>
            <person name="Fang L."/>
            <person name="Li Y."/>
            <person name="Liu D."/>
            <person name="Zheng H."/>
            <person name="Zhang Y."/>
            <person name="Qin N."/>
            <person name="Li Z."/>
            <person name="Yang G."/>
            <person name="Yang S."/>
            <person name="Bolund L."/>
            <person name="Kristiansen K."/>
            <person name="Zheng H."/>
            <person name="Li S."/>
            <person name="Zhang X."/>
            <person name="Yang H."/>
            <person name="Wang J."/>
            <person name="Sun R."/>
            <person name="Zhang B."/>
            <person name="Jiang S."/>
            <person name="Wang J."/>
            <person name="Du Y."/>
            <person name="Li S."/>
        </authorList>
    </citation>
    <scope>NUCLEOTIDE SEQUENCE [LARGE SCALE GENOMIC DNA]</scope>
    <source>
        <strain evidence="2">cv. 9930</strain>
    </source>
</reference>
<dbReference type="Gramene" id="KGN66842">
    <property type="protein sequence ID" value="KGN66842"/>
    <property type="gene ID" value="Csa_1G700690"/>
</dbReference>
<reference evidence="1 2" key="4">
    <citation type="journal article" date="2011" name="BMC Genomics">
        <title>RNA-Seq improves annotation of protein-coding genes in the cucumber genome.</title>
        <authorList>
            <person name="Li Z."/>
            <person name="Zhang Z."/>
            <person name="Yan P."/>
            <person name="Huang S."/>
            <person name="Fei Z."/>
            <person name="Lin K."/>
        </authorList>
    </citation>
    <scope>NUCLEOTIDE SEQUENCE [LARGE SCALE GENOMIC DNA]</scope>
    <source>
        <strain evidence="2">cv. 9930</strain>
    </source>
</reference>
<organism evidence="1 2">
    <name type="scientific">Cucumis sativus</name>
    <name type="common">Cucumber</name>
    <dbReference type="NCBI Taxonomy" id="3659"/>
    <lineage>
        <taxon>Eukaryota</taxon>
        <taxon>Viridiplantae</taxon>
        <taxon>Streptophyta</taxon>
        <taxon>Embryophyta</taxon>
        <taxon>Tracheophyta</taxon>
        <taxon>Spermatophyta</taxon>
        <taxon>Magnoliopsida</taxon>
        <taxon>eudicotyledons</taxon>
        <taxon>Gunneridae</taxon>
        <taxon>Pentapetalae</taxon>
        <taxon>rosids</taxon>
        <taxon>fabids</taxon>
        <taxon>Cucurbitales</taxon>
        <taxon>Cucurbitaceae</taxon>
        <taxon>Benincaseae</taxon>
        <taxon>Cucumis</taxon>
    </lineage>
</organism>
<proteinExistence type="predicted"/>
<evidence type="ECO:0000313" key="1">
    <source>
        <dbReference type="EMBL" id="KGN66842.1"/>
    </source>
</evidence>
<gene>
    <name evidence="1" type="ORF">Csa_1G700690</name>
</gene>
<dbReference type="AlphaFoldDB" id="A0A0A0M140"/>
<sequence length="164" mass="18145">MLAHIDFSWRQTQATPPEITEVDSFGLPLPKEGDVDLHILTTHPSSDHNQGEIGDIEFYEHHETPLLLAAANGIIEIVQQIVEVFPQAVDYVTHDDGICIDDCVDSEVRGDEVDGEFVVYGDVFSGDHVYNNSAPSVCGISEEYLEIWPQDFQVSSHGVSCSML</sequence>
<protein>
    <submittedName>
        <fullName evidence="1">Uncharacterized protein</fullName>
    </submittedName>
</protein>
<accession>A0A0A0M140</accession>
<name>A0A0A0M140_CUCSA</name>
<keyword evidence="2" id="KW-1185">Reference proteome</keyword>
<dbReference type="Proteomes" id="UP000029981">
    <property type="component" value="Chromosome 1"/>
</dbReference>
<evidence type="ECO:0000313" key="2">
    <source>
        <dbReference type="Proteomes" id="UP000029981"/>
    </source>
</evidence>
<reference evidence="1 2" key="3">
    <citation type="journal article" date="2010" name="BMC Genomics">
        <title>Transcriptome sequencing and comparative analysis of cucumber flowers with different sex types.</title>
        <authorList>
            <person name="Guo S."/>
            <person name="Zheng Y."/>
            <person name="Joung J.G."/>
            <person name="Liu S."/>
            <person name="Zhang Z."/>
            <person name="Crasta O.R."/>
            <person name="Sobral B.W."/>
            <person name="Xu Y."/>
            <person name="Huang S."/>
            <person name="Fei Z."/>
        </authorList>
    </citation>
    <scope>NUCLEOTIDE SEQUENCE [LARGE SCALE GENOMIC DNA]</scope>
    <source>
        <strain evidence="2">cv. 9930</strain>
    </source>
</reference>